<reference evidence="2" key="2">
    <citation type="submission" date="2020-01" db="EMBL/GenBank/DDBJ databases">
        <authorList>
            <person name="Campanaro S."/>
        </authorList>
    </citation>
    <scope>NUCLEOTIDE SEQUENCE</scope>
    <source>
        <strain evidence="2">AS06rmzACSIP_7</strain>
    </source>
</reference>
<evidence type="ECO:0000313" key="2">
    <source>
        <dbReference type="EMBL" id="NLW36000.1"/>
    </source>
</evidence>
<dbReference type="EMBL" id="JAAYEE010000201">
    <property type="protein sequence ID" value="NLW36000.1"/>
    <property type="molecule type" value="Genomic_DNA"/>
</dbReference>
<dbReference type="SUPFAM" id="SSF89447">
    <property type="entry name" value="AbrB/MazE/MraZ-like"/>
    <property type="match status" value="1"/>
</dbReference>
<proteinExistence type="predicted"/>
<gene>
    <name evidence="2" type="ORF">GXY80_11050</name>
</gene>
<dbReference type="PANTHER" id="PTHR34860">
    <property type="entry name" value="REPRESSOR-LIKE PROTEIN SSO7C3"/>
    <property type="match status" value="1"/>
</dbReference>
<evidence type="ECO:0000259" key="1">
    <source>
        <dbReference type="SMART" id="SM00966"/>
    </source>
</evidence>
<evidence type="ECO:0000313" key="3">
    <source>
        <dbReference type="Proteomes" id="UP000777265"/>
    </source>
</evidence>
<reference evidence="2" key="1">
    <citation type="journal article" date="2020" name="Biotechnol. Biofuels">
        <title>New insights from the biogas microbiome by comprehensive genome-resolved metagenomics of nearly 1600 species originating from multiple anaerobic digesters.</title>
        <authorList>
            <person name="Campanaro S."/>
            <person name="Treu L."/>
            <person name="Rodriguez-R L.M."/>
            <person name="Kovalovszki A."/>
            <person name="Ziels R.M."/>
            <person name="Maus I."/>
            <person name="Zhu X."/>
            <person name="Kougias P.G."/>
            <person name="Basile A."/>
            <person name="Luo G."/>
            <person name="Schluter A."/>
            <person name="Konstantinidis K.T."/>
            <person name="Angelidaki I."/>
        </authorList>
    </citation>
    <scope>NUCLEOTIDE SEQUENCE</scope>
    <source>
        <strain evidence="2">AS06rmzACSIP_7</strain>
    </source>
</reference>
<dbReference type="PANTHER" id="PTHR34860:SF6">
    <property type="entry name" value="REPRESSOR-LIKE PROTEIN SSO7C3"/>
    <property type="match status" value="1"/>
</dbReference>
<name>A0A351U424_9BACT</name>
<organism evidence="2 3">
    <name type="scientific">Syntrophorhabdus aromaticivorans</name>
    <dbReference type="NCBI Taxonomy" id="328301"/>
    <lineage>
        <taxon>Bacteria</taxon>
        <taxon>Pseudomonadati</taxon>
        <taxon>Thermodesulfobacteriota</taxon>
        <taxon>Syntrophorhabdia</taxon>
        <taxon>Syntrophorhabdales</taxon>
        <taxon>Syntrophorhabdaceae</taxon>
        <taxon>Syntrophorhabdus</taxon>
    </lineage>
</organism>
<accession>A0A351U424</accession>
<dbReference type="Pfam" id="PF04014">
    <property type="entry name" value="MazE_antitoxin"/>
    <property type="match status" value="1"/>
</dbReference>
<keyword evidence="2" id="KW-0238">DNA-binding</keyword>
<protein>
    <submittedName>
        <fullName evidence="2">AbrB/MazE/SpoVT family DNA-binding domain-containing protein</fullName>
    </submittedName>
</protein>
<dbReference type="STRING" id="909663.GCA_000512235_00689"/>
<dbReference type="InterPro" id="IPR037914">
    <property type="entry name" value="SpoVT-AbrB_sf"/>
</dbReference>
<dbReference type="InterPro" id="IPR007159">
    <property type="entry name" value="SpoVT-AbrB_dom"/>
</dbReference>
<dbReference type="SMART" id="SM00966">
    <property type="entry name" value="SpoVT_AbrB"/>
    <property type="match status" value="1"/>
</dbReference>
<dbReference type="Gene3D" id="2.10.260.10">
    <property type="match status" value="1"/>
</dbReference>
<dbReference type="NCBIfam" id="TIGR01439">
    <property type="entry name" value="lp_hng_hel_AbrB"/>
    <property type="match status" value="1"/>
</dbReference>
<sequence length="94" mass="10859">MSLVKVKRHSQITIPNDIRKKFKIVEGDYLEIEEHDNELVLKPVKMIHPDEAYFHTKEWQQGETQADKDVAEGDVIGPFENIEDALKALKTTEV</sequence>
<dbReference type="Proteomes" id="UP000777265">
    <property type="component" value="Unassembled WGS sequence"/>
</dbReference>
<feature type="domain" description="SpoVT-AbrB" evidence="1">
    <location>
        <begin position="4"/>
        <end position="49"/>
    </location>
</feature>
<dbReference type="InterPro" id="IPR052975">
    <property type="entry name" value="Repressor-like_regulatory"/>
</dbReference>
<dbReference type="AlphaFoldDB" id="A0A351U424"/>
<dbReference type="GO" id="GO:0003677">
    <property type="term" value="F:DNA binding"/>
    <property type="evidence" value="ECO:0007669"/>
    <property type="project" value="UniProtKB-KW"/>
</dbReference>
<comment type="caution">
    <text evidence="2">The sequence shown here is derived from an EMBL/GenBank/DDBJ whole genome shotgun (WGS) entry which is preliminary data.</text>
</comment>